<dbReference type="Pfam" id="PF01817">
    <property type="entry name" value="CM_2"/>
    <property type="match status" value="1"/>
</dbReference>
<dbReference type="InterPro" id="IPR036263">
    <property type="entry name" value="Chorismate_II_sf"/>
</dbReference>
<evidence type="ECO:0000256" key="1">
    <source>
        <dbReference type="ARBA" id="ARBA00023235"/>
    </source>
</evidence>
<dbReference type="EMBL" id="DRIE01000049">
    <property type="protein sequence ID" value="HEC56842.1"/>
    <property type="molecule type" value="Genomic_DNA"/>
</dbReference>
<dbReference type="PANTHER" id="PTHR38041:SF1">
    <property type="entry name" value="CHORISMATE MUTASE"/>
    <property type="match status" value="1"/>
</dbReference>
<comment type="caution">
    <text evidence="5">The sequence shown here is derived from an EMBL/GenBank/DDBJ whole genome shotgun (WGS) entry which is preliminary data.</text>
</comment>
<dbReference type="GO" id="GO:0004664">
    <property type="term" value="F:prephenate dehydratase activity"/>
    <property type="evidence" value="ECO:0007669"/>
    <property type="project" value="UniProtKB-EC"/>
</dbReference>
<dbReference type="Proteomes" id="UP000885936">
    <property type="component" value="Unassembled WGS sequence"/>
</dbReference>
<dbReference type="Proteomes" id="UP000185779">
    <property type="component" value="Unassembled WGS sequence"/>
</dbReference>
<dbReference type="SMART" id="SM00830">
    <property type="entry name" value="CM_2"/>
    <property type="match status" value="1"/>
</dbReference>
<keyword evidence="1" id="KW-0413">Isomerase</keyword>
<organism evidence="5 6">
    <name type="scientific">Candidatus Syntropharchaeum butanivorans</name>
    <dbReference type="NCBI Taxonomy" id="1839936"/>
    <lineage>
        <taxon>Archaea</taxon>
        <taxon>Methanobacteriati</taxon>
        <taxon>Methanobacteriota</taxon>
        <taxon>Stenosarchaea group</taxon>
        <taxon>Methanomicrobia</taxon>
        <taxon>Methanosarcinales</taxon>
        <taxon>ANME-2 cluster</taxon>
        <taxon>Candidatus Syntropharchaeum</taxon>
    </lineage>
</organism>
<reference evidence="5 6" key="1">
    <citation type="submission" date="2016-05" db="EMBL/GenBank/DDBJ databases">
        <title>Microbial consortia oxidize butane by reversing methanogenesis.</title>
        <authorList>
            <person name="Laso-Perez R."/>
            <person name="Richter M."/>
            <person name="Wegener G."/>
            <person name="Musat F."/>
        </authorList>
    </citation>
    <scope>NUCLEOTIDE SEQUENCE [LARGE SCALE GENOMIC DNA]</scope>
    <source>
        <strain evidence="5">BOX1</strain>
    </source>
</reference>
<dbReference type="Proteomes" id="UP000885863">
    <property type="component" value="Unassembled WGS sequence"/>
</dbReference>
<gene>
    <name evidence="3" type="ORF">ENG09_03865</name>
    <name evidence="4" type="ORF">ENI32_03020</name>
    <name evidence="5" type="ORF">SBU_001309</name>
</gene>
<dbReference type="InterPro" id="IPR002701">
    <property type="entry name" value="CM_II_prokaryot"/>
</dbReference>
<dbReference type="GO" id="GO:0046417">
    <property type="term" value="P:chorismate metabolic process"/>
    <property type="evidence" value="ECO:0007669"/>
    <property type="project" value="InterPro"/>
</dbReference>
<feature type="domain" description="Chorismate mutase" evidence="2">
    <location>
        <begin position="1"/>
        <end position="88"/>
    </location>
</feature>
<evidence type="ECO:0000313" key="6">
    <source>
        <dbReference type="Proteomes" id="UP000185779"/>
    </source>
</evidence>
<protein>
    <submittedName>
        <fullName evidence="3 5">Chorismate mutase</fullName>
        <ecNumber evidence="5">4.2.1.51</ecNumber>
    </submittedName>
</protein>
<dbReference type="InterPro" id="IPR036979">
    <property type="entry name" value="CM_dom_sf"/>
</dbReference>
<dbReference type="GO" id="GO:0009697">
    <property type="term" value="P:salicylic acid biosynthetic process"/>
    <property type="evidence" value="ECO:0007669"/>
    <property type="project" value="TreeGrafter"/>
</dbReference>
<dbReference type="PANTHER" id="PTHR38041">
    <property type="entry name" value="CHORISMATE MUTASE"/>
    <property type="match status" value="1"/>
</dbReference>
<dbReference type="Gene3D" id="1.20.59.10">
    <property type="entry name" value="Chorismate mutase"/>
    <property type="match status" value="1"/>
</dbReference>
<sequence>MELSAVREKIRMIDEKIAELIKERTQLAVDVFNAKRDKNIDIIDNQQIEEVLKRAEAFAVSNGLNPEPVRQIFRILIDMNIEEQQRLMEKEG</sequence>
<accession>A0A1F2P4V2</accession>
<evidence type="ECO:0000313" key="3">
    <source>
        <dbReference type="EMBL" id="HDM36375.1"/>
    </source>
</evidence>
<dbReference type="SUPFAM" id="SSF48600">
    <property type="entry name" value="Chorismate mutase II"/>
    <property type="match status" value="1"/>
</dbReference>
<dbReference type="PROSITE" id="PS51168">
    <property type="entry name" value="CHORISMATE_MUT_2"/>
    <property type="match status" value="1"/>
</dbReference>
<dbReference type="AlphaFoldDB" id="A0A1F2P4V2"/>
<dbReference type="EMBL" id="LYOR01000007">
    <property type="protein sequence ID" value="OFV65726.1"/>
    <property type="molecule type" value="Genomic_DNA"/>
</dbReference>
<reference evidence="3" key="2">
    <citation type="journal article" date="2020" name="mSystems">
        <title>Genome- and Community-Level Interaction Insights into Carbon Utilization and Element Cycling Functions of Hydrothermarchaeota in Hydrothermal Sediment.</title>
        <authorList>
            <person name="Zhou Z."/>
            <person name="Liu Y."/>
            <person name="Xu W."/>
            <person name="Pan J."/>
            <person name="Luo Z.H."/>
            <person name="Li M."/>
        </authorList>
    </citation>
    <scope>NUCLEOTIDE SEQUENCE [LARGE SCALE GENOMIC DNA]</scope>
    <source>
        <strain evidence="3">HyVt-185</strain>
        <strain evidence="4">HyVt-386</strain>
    </source>
</reference>
<dbReference type="STRING" id="1839936.SBU_001309"/>
<proteinExistence type="predicted"/>
<keyword evidence="5" id="KW-0456">Lyase</keyword>
<evidence type="ECO:0000259" key="2">
    <source>
        <dbReference type="PROSITE" id="PS51168"/>
    </source>
</evidence>
<keyword evidence="6" id="KW-1185">Reference proteome</keyword>
<name>A0A1F2P4V2_9EURY</name>
<dbReference type="EC" id="4.2.1.51" evidence="5"/>
<dbReference type="EMBL" id="DQZR01000166">
    <property type="protein sequence ID" value="HDM36375.1"/>
    <property type="molecule type" value="Genomic_DNA"/>
</dbReference>
<evidence type="ECO:0000313" key="5">
    <source>
        <dbReference type="EMBL" id="OFV65726.1"/>
    </source>
</evidence>
<dbReference type="InterPro" id="IPR051331">
    <property type="entry name" value="Chorismate_mutase-related"/>
</dbReference>
<evidence type="ECO:0000313" key="4">
    <source>
        <dbReference type="EMBL" id="HEC56842.1"/>
    </source>
</evidence>
<dbReference type="GO" id="GO:0004106">
    <property type="term" value="F:chorismate mutase activity"/>
    <property type="evidence" value="ECO:0007669"/>
    <property type="project" value="InterPro"/>
</dbReference>